<proteinExistence type="predicted"/>
<protein>
    <recommendedName>
        <fullName evidence="3">Capsule assembly protein Wzi</fullName>
    </recommendedName>
</protein>
<evidence type="ECO:0000313" key="2">
    <source>
        <dbReference type="Proteomes" id="UP000727490"/>
    </source>
</evidence>
<dbReference type="EMBL" id="RPHB01000001">
    <property type="protein sequence ID" value="MBW3466358.1"/>
    <property type="molecule type" value="Genomic_DNA"/>
</dbReference>
<dbReference type="InterPro" id="IPR026950">
    <property type="entry name" value="Caps_assemb_Wzi"/>
</dbReference>
<accession>A0A951IVL9</accession>
<dbReference type="Proteomes" id="UP000727490">
    <property type="component" value="Unassembled WGS sequence"/>
</dbReference>
<name>A0A951IVL9_9BACT</name>
<sequence>MGKKILRFCILIFFLSDFHQVLGQGIPQNLPIFNEYLKREQLKSNFGAELSLVNMPVSLHALSNFISEEYKSEFLFKEEKGLFFSPLVSKVVHNSRRPYGWGMGMIQPGVGFQLYQNFGIGFNSKWLSFQLAPEFLFNQNRSFDGFPDHFNNRITRERFFYWNNGDFPERFGTGSIVKAWWGQSSLVVNIWKLALGVSTENIWWGPGQFNSLSYSNNAQGFLHAKLQTREPIKTPIGNFEFNMLSGRIDDSGIYPSQTINRDRGFFREFTGDWKYMNSLLFSYNPKWIKGFHLGFVRTNQQYSQFMDGTLGDIFPVFNPIQKVNFGFDRDEEGRDQQIILFGRFLVQQAQAEFYFEYGRRDHAFNWREAILNPEHARAFLIGFNKLLDLPSSKYDFQLRGEIVHQQESVNRYIRYPGLRGNQTWHTHGRARGFTNLGQPLGVGIGVGSNSQTLELALVDEIQKKGIVIERLANHQDFFYRAFGQQEVIKPWIDLSLGVLWDHQWKSLIMSSKVQFIHANNYQWQLNDNRQESFSKGLNLFSVYSQVHLIYFLRKKKENN</sequence>
<evidence type="ECO:0000313" key="1">
    <source>
        <dbReference type="EMBL" id="MBW3466358.1"/>
    </source>
</evidence>
<keyword evidence="2" id="KW-1185">Reference proteome</keyword>
<organism evidence="1 2">
    <name type="scientific">Arthrospiribacter ruber</name>
    <dbReference type="NCBI Taxonomy" id="2487934"/>
    <lineage>
        <taxon>Bacteria</taxon>
        <taxon>Pseudomonadati</taxon>
        <taxon>Bacteroidota</taxon>
        <taxon>Cytophagia</taxon>
        <taxon>Cytophagales</taxon>
        <taxon>Cyclobacteriaceae</taxon>
        <taxon>Arthrospiribacter</taxon>
    </lineage>
</organism>
<dbReference type="AlphaFoldDB" id="A0A951IVL9"/>
<dbReference type="Pfam" id="PF14052">
    <property type="entry name" value="Caps_assemb_Wzi"/>
    <property type="match status" value="1"/>
</dbReference>
<reference evidence="1 2" key="1">
    <citation type="journal article" date="2020" name="Syst. Appl. Microbiol.">
        <title>Arthrospiribacter ruber gen. nov., sp. nov., a novel bacterium isolated from Arthrospira cultures.</title>
        <authorList>
            <person name="Waleron M."/>
            <person name="Misztak A."/>
            <person name="Waleron M.M."/>
            <person name="Furmaniak M."/>
            <person name="Mrozik A."/>
            <person name="Waleron K."/>
        </authorList>
    </citation>
    <scope>NUCLEOTIDE SEQUENCE [LARGE SCALE GENOMIC DNA]</scope>
    <source>
        <strain evidence="1 2">DPMB0001</strain>
    </source>
</reference>
<evidence type="ECO:0008006" key="3">
    <source>
        <dbReference type="Google" id="ProtNLM"/>
    </source>
</evidence>
<gene>
    <name evidence="1" type="ORF">EGN73_00835</name>
</gene>
<comment type="caution">
    <text evidence="1">The sequence shown here is derived from an EMBL/GenBank/DDBJ whole genome shotgun (WGS) entry which is preliminary data.</text>
</comment>